<feature type="transmembrane region" description="Helical" evidence="5">
    <location>
        <begin position="138"/>
        <end position="157"/>
    </location>
</feature>
<evidence type="ECO:0000256" key="5">
    <source>
        <dbReference type="SAM" id="Phobius"/>
    </source>
</evidence>
<dbReference type="GO" id="GO:0016020">
    <property type="term" value="C:membrane"/>
    <property type="evidence" value="ECO:0007669"/>
    <property type="project" value="UniProtKB-SubCell"/>
</dbReference>
<keyword evidence="3 5" id="KW-1133">Transmembrane helix</keyword>
<dbReference type="Proteomes" id="UP000193942">
    <property type="component" value="Unassembled WGS sequence"/>
</dbReference>
<evidence type="ECO:0000313" key="6">
    <source>
        <dbReference type="EMBL" id="OSK87555.1"/>
    </source>
</evidence>
<feature type="transmembrane region" description="Helical" evidence="5">
    <location>
        <begin position="63"/>
        <end position="83"/>
    </location>
</feature>
<dbReference type="AlphaFoldDB" id="A0A1X3ISV8"/>
<dbReference type="RefSeq" id="WP_000012467.1">
    <property type="nucleotide sequence ID" value="NZ_ADIZ01000050.1"/>
</dbReference>
<feature type="transmembrane region" description="Helical" evidence="5">
    <location>
        <begin position="229"/>
        <end position="248"/>
    </location>
</feature>
<proteinExistence type="predicted"/>
<comment type="subcellular location">
    <subcellularLocation>
        <location evidence="1">Membrane</location>
        <topology evidence="1">Multi-pass membrane protein</topology>
    </subcellularLocation>
</comment>
<keyword evidence="4 5" id="KW-0472">Membrane</keyword>
<organism evidence="6 7">
    <name type="scientific">Escherichia coli TA447</name>
    <dbReference type="NCBI Taxonomy" id="656447"/>
    <lineage>
        <taxon>Bacteria</taxon>
        <taxon>Pseudomonadati</taxon>
        <taxon>Pseudomonadota</taxon>
        <taxon>Gammaproteobacteria</taxon>
        <taxon>Enterobacterales</taxon>
        <taxon>Enterobacteriaceae</taxon>
        <taxon>Escherichia</taxon>
    </lineage>
</organism>
<protein>
    <submittedName>
        <fullName evidence="6">TriE protein</fullName>
    </submittedName>
</protein>
<dbReference type="GO" id="GO:0030255">
    <property type="term" value="P:protein secretion by the type IV secretion system"/>
    <property type="evidence" value="ECO:0007669"/>
    <property type="project" value="InterPro"/>
</dbReference>
<dbReference type="Pfam" id="PF04610">
    <property type="entry name" value="TrbL"/>
    <property type="match status" value="1"/>
</dbReference>
<evidence type="ECO:0000256" key="4">
    <source>
        <dbReference type="ARBA" id="ARBA00023136"/>
    </source>
</evidence>
<dbReference type="InterPro" id="IPR007688">
    <property type="entry name" value="Conjugal_tfr_TrbL/VirB6"/>
</dbReference>
<comment type="caution">
    <text evidence="6">The sequence shown here is derived from an EMBL/GenBank/DDBJ whole genome shotgun (WGS) entry which is preliminary data.</text>
</comment>
<dbReference type="EMBL" id="ADIZ01000050">
    <property type="protein sequence ID" value="OSK87555.1"/>
    <property type="molecule type" value="Genomic_DNA"/>
</dbReference>
<evidence type="ECO:0000256" key="3">
    <source>
        <dbReference type="ARBA" id="ARBA00022989"/>
    </source>
</evidence>
<feature type="transmembrane region" description="Helical" evidence="5">
    <location>
        <begin position="31"/>
        <end position="51"/>
    </location>
</feature>
<gene>
    <name evidence="6" type="ORF">ECXG_05344</name>
</gene>
<name>A0A1X3ISV8_ECOLX</name>
<sequence>MSGFFEKFNSEVVSKIEEMTKPLQSQLGQDMLSLLSAGISVYILWVGYQILAGKRQTPLQDLVWDLSKFAIILTFVSNADGYLTAAMDAIKSMKDGFLGKPVWATLDTMWSTTQLLADKVYAMDQSKYVSVEGGIGSMLVWGGSILIMSVAAVIYMLADVTMQLAILVAPIFIGCYMFGFTRVMFNNWLGILFSSVFTVIFAGVLVKIGTEFQTDMLSQISRDANSTNILTMGAMAFVIGVLIAVFVWKSSSFAQQLAGAGVEGTLQGMALLGIGAAGMAVEKTRNQMKRGTRTAAEWAGEKGEQKRASIGALGMEARRRASLEKARARNSA</sequence>
<evidence type="ECO:0000256" key="1">
    <source>
        <dbReference type="ARBA" id="ARBA00004141"/>
    </source>
</evidence>
<feature type="transmembrane region" description="Helical" evidence="5">
    <location>
        <begin position="191"/>
        <end position="208"/>
    </location>
</feature>
<evidence type="ECO:0000313" key="7">
    <source>
        <dbReference type="Proteomes" id="UP000193942"/>
    </source>
</evidence>
<reference evidence="6 7" key="1">
    <citation type="submission" date="2010-04" db="EMBL/GenBank/DDBJ databases">
        <title>The Genome Sequence of Escherichia coli TA447.</title>
        <authorList>
            <consortium name="The Broad Institute Genome Sequencing Platform"/>
            <consortium name="The Broad Institute Genome Sequencing Center for Infectious Disease"/>
            <person name="Feldgarden M."/>
            <person name="Gordon D.M."/>
            <person name="Johnson J.R."/>
            <person name="Johnston B.D."/>
            <person name="Young S."/>
            <person name="Zeng Q."/>
            <person name="Koehrsen M."/>
            <person name="Alvarado L."/>
            <person name="Berlin A.M."/>
            <person name="Borenstein D."/>
            <person name="Chapman S.B."/>
            <person name="Chen Z."/>
            <person name="Engels R."/>
            <person name="Freedman E."/>
            <person name="Gellesch M."/>
            <person name="Goldberg J."/>
            <person name="Griggs A."/>
            <person name="Gujja S."/>
            <person name="Heilman E.R."/>
            <person name="Heiman D.I."/>
            <person name="Hepburn T.A."/>
            <person name="Howarth C."/>
            <person name="Jen D."/>
            <person name="Larson L."/>
            <person name="Mehta T."/>
            <person name="Park D."/>
            <person name="Pearson M."/>
            <person name="Richards J."/>
            <person name="Roberts A."/>
            <person name="Saif S."/>
            <person name="Shea T.D."/>
            <person name="Shenoy N."/>
            <person name="Sisk P."/>
            <person name="Stolte C."/>
            <person name="Sykes S.N."/>
            <person name="Walk T."/>
            <person name="White J."/>
            <person name="Yandava C."/>
            <person name="Haas B."/>
            <person name="Henn M.R."/>
            <person name="Nusbaum C."/>
            <person name="Birren B."/>
        </authorList>
    </citation>
    <scope>NUCLEOTIDE SEQUENCE [LARGE SCALE GENOMIC DNA]</scope>
    <source>
        <strain evidence="6 7">TA447</strain>
    </source>
</reference>
<feature type="transmembrane region" description="Helical" evidence="5">
    <location>
        <begin position="260"/>
        <end position="281"/>
    </location>
</feature>
<evidence type="ECO:0000256" key="2">
    <source>
        <dbReference type="ARBA" id="ARBA00022692"/>
    </source>
</evidence>
<feature type="transmembrane region" description="Helical" evidence="5">
    <location>
        <begin position="164"/>
        <end position="185"/>
    </location>
</feature>
<accession>A0A1X3ISV8</accession>
<keyword evidence="2 5" id="KW-0812">Transmembrane</keyword>